<evidence type="ECO:0000313" key="7">
    <source>
        <dbReference type="EMBL" id="MDG3013820.1"/>
    </source>
</evidence>
<dbReference type="EMBL" id="JANRHA010000002">
    <property type="protein sequence ID" value="MDG3013820.1"/>
    <property type="molecule type" value="Genomic_DNA"/>
</dbReference>
<comment type="caution">
    <text evidence="7">The sequence shown here is derived from an EMBL/GenBank/DDBJ whole genome shotgun (WGS) entry which is preliminary data.</text>
</comment>
<dbReference type="GO" id="GO:0046872">
    <property type="term" value="F:metal ion binding"/>
    <property type="evidence" value="ECO:0007669"/>
    <property type="project" value="UniProtKB-KW"/>
</dbReference>
<evidence type="ECO:0000256" key="2">
    <source>
        <dbReference type="ARBA" id="ARBA00022723"/>
    </source>
</evidence>
<evidence type="ECO:0000256" key="5">
    <source>
        <dbReference type="SAM" id="MobiDB-lite"/>
    </source>
</evidence>
<evidence type="ECO:0000313" key="8">
    <source>
        <dbReference type="Proteomes" id="UP001152755"/>
    </source>
</evidence>
<accession>A0A9X4RCG9</accession>
<dbReference type="GO" id="GO:0005737">
    <property type="term" value="C:cytoplasm"/>
    <property type="evidence" value="ECO:0007669"/>
    <property type="project" value="UniProtKB-ARBA"/>
</dbReference>
<keyword evidence="4" id="KW-0411">Iron-sulfur</keyword>
<keyword evidence="8" id="KW-1185">Reference proteome</keyword>
<dbReference type="InterPro" id="IPR018967">
    <property type="entry name" value="FeS-contain_CDGSH-typ"/>
</dbReference>
<reference evidence="7" key="1">
    <citation type="submission" date="2022-08" db="EMBL/GenBank/DDBJ databases">
        <title>Genome analysis of Corynebacteriales strain.</title>
        <authorList>
            <person name="Lee S.D."/>
        </authorList>
    </citation>
    <scope>NUCLEOTIDE SEQUENCE</scope>
    <source>
        <strain evidence="7">D3-21</strain>
    </source>
</reference>
<proteinExistence type="predicted"/>
<sequence>MGYDGTGHEHRGHDHRGRDGESGTRPRRVRVVPGGPVLIEGPIEVEHDGQWVRCDRFVVALCGCRRSGTLPLCDSSHRRAMAGLQRR</sequence>
<dbReference type="Pfam" id="PF09360">
    <property type="entry name" value="zf-CDGSH"/>
    <property type="match status" value="1"/>
</dbReference>
<dbReference type="InterPro" id="IPR042216">
    <property type="entry name" value="MitoNEET_CISD"/>
</dbReference>
<dbReference type="Gene3D" id="3.40.5.90">
    <property type="entry name" value="CDGSH iron-sulfur domain, mitoNEET-type"/>
    <property type="match status" value="1"/>
</dbReference>
<evidence type="ECO:0000256" key="3">
    <source>
        <dbReference type="ARBA" id="ARBA00023004"/>
    </source>
</evidence>
<evidence type="ECO:0000259" key="6">
    <source>
        <dbReference type="SMART" id="SM00704"/>
    </source>
</evidence>
<feature type="compositionally biased region" description="Basic and acidic residues" evidence="5">
    <location>
        <begin position="1"/>
        <end position="24"/>
    </location>
</feature>
<organism evidence="7 8">
    <name type="scientific">Speluncibacter jeojiensis</name>
    <dbReference type="NCBI Taxonomy" id="2710754"/>
    <lineage>
        <taxon>Bacteria</taxon>
        <taxon>Bacillati</taxon>
        <taxon>Actinomycetota</taxon>
        <taxon>Actinomycetes</taxon>
        <taxon>Mycobacteriales</taxon>
        <taxon>Speluncibacteraceae</taxon>
        <taxon>Speluncibacter</taxon>
    </lineage>
</organism>
<keyword evidence="2" id="KW-0479">Metal-binding</keyword>
<feature type="domain" description="Iron-binding zinc finger CDGSH type" evidence="6">
    <location>
        <begin position="40"/>
        <end position="83"/>
    </location>
</feature>
<keyword evidence="1" id="KW-0001">2Fe-2S</keyword>
<dbReference type="AlphaFoldDB" id="A0A9X4RCG9"/>
<dbReference type="SMART" id="SM00704">
    <property type="entry name" value="ZnF_CDGSH"/>
    <property type="match status" value="1"/>
</dbReference>
<keyword evidence="3" id="KW-0408">Iron</keyword>
<name>A0A9X4RCG9_9ACTN</name>
<protein>
    <submittedName>
        <fullName evidence="7">CDGSH iron-sulfur domain-containing protein</fullName>
    </submittedName>
</protein>
<dbReference type="Proteomes" id="UP001152755">
    <property type="component" value="Unassembled WGS sequence"/>
</dbReference>
<evidence type="ECO:0000256" key="1">
    <source>
        <dbReference type="ARBA" id="ARBA00022714"/>
    </source>
</evidence>
<gene>
    <name evidence="7" type="ORF">NVS88_04520</name>
</gene>
<feature type="region of interest" description="Disordered" evidence="5">
    <location>
        <begin position="1"/>
        <end position="33"/>
    </location>
</feature>
<dbReference type="GO" id="GO:0051537">
    <property type="term" value="F:2 iron, 2 sulfur cluster binding"/>
    <property type="evidence" value="ECO:0007669"/>
    <property type="project" value="UniProtKB-KW"/>
</dbReference>
<evidence type="ECO:0000256" key="4">
    <source>
        <dbReference type="ARBA" id="ARBA00023014"/>
    </source>
</evidence>